<keyword evidence="3" id="KW-1185">Reference proteome</keyword>
<evidence type="ECO:0000313" key="3">
    <source>
        <dbReference type="Proteomes" id="UP000283841"/>
    </source>
</evidence>
<dbReference type="VEuPathDB" id="FungiDB:C8Q69DRAFT_215936"/>
<feature type="region of interest" description="Disordered" evidence="1">
    <location>
        <begin position="127"/>
        <end position="155"/>
    </location>
</feature>
<dbReference type="EMBL" id="RCNU01000003">
    <property type="protein sequence ID" value="RWQ97113.1"/>
    <property type="molecule type" value="Genomic_DNA"/>
</dbReference>
<evidence type="ECO:0000256" key="1">
    <source>
        <dbReference type="SAM" id="MobiDB-lite"/>
    </source>
</evidence>
<name>A0A443HZC1_BYSSP</name>
<comment type="caution">
    <text evidence="2">The sequence shown here is derived from an EMBL/GenBank/DDBJ whole genome shotgun (WGS) entry which is preliminary data.</text>
</comment>
<protein>
    <submittedName>
        <fullName evidence="2">Uncharacterized protein</fullName>
    </submittedName>
</protein>
<sequence length="297" mass="32455">MSVFSLHEYLPTHTPEETYTTLPALQASIASHYERISKTTTNLQDEFIIVSSVPDSIIDTISTSPHVLQNAVLWASNTSSSEIILKLQSPLLAVARAAFIASFKAKLDKMGVLNDLVSLGAKSIRTGASGKAPDAAFKPRSRGGSGTEESDANAHANWPSMIVEVGFRETGPPALRASATWWIQNSAGRVGVVVLIFVHAAEPRVSVEMWEFRTPGPLASKTQEVIVEKRENRRPGEDRERGVAVLGAPMKVPLQKVFSKEGVKGDGEIVFDEEDMRSLARDVWIQQGFWEVEATET</sequence>
<evidence type="ECO:0000313" key="2">
    <source>
        <dbReference type="EMBL" id="RWQ97113.1"/>
    </source>
</evidence>
<accession>A0A443HZC1</accession>
<dbReference type="Proteomes" id="UP000283841">
    <property type="component" value="Unassembled WGS sequence"/>
</dbReference>
<dbReference type="AlphaFoldDB" id="A0A443HZC1"/>
<gene>
    <name evidence="2" type="ORF">C8Q69DRAFT_215936</name>
</gene>
<dbReference type="RefSeq" id="XP_028486758.1">
    <property type="nucleotide sequence ID" value="XM_028626251.1"/>
</dbReference>
<proteinExistence type="predicted"/>
<dbReference type="GeneID" id="39595528"/>
<reference evidence="2 3" key="1">
    <citation type="journal article" date="2018" name="Front. Microbiol.">
        <title>Genomic and genetic insights into a cosmopolitan fungus, Paecilomyces variotii (Eurotiales).</title>
        <authorList>
            <person name="Urquhart A.S."/>
            <person name="Mondo S.J."/>
            <person name="Makela M.R."/>
            <person name="Hane J.K."/>
            <person name="Wiebenga A."/>
            <person name="He G."/>
            <person name="Mihaltcheva S."/>
            <person name="Pangilinan J."/>
            <person name="Lipzen A."/>
            <person name="Barry K."/>
            <person name="de Vries R.P."/>
            <person name="Grigoriev I.V."/>
            <person name="Idnurm A."/>
        </authorList>
    </citation>
    <scope>NUCLEOTIDE SEQUENCE [LARGE SCALE GENOMIC DNA]</scope>
    <source>
        <strain evidence="2 3">CBS 101075</strain>
    </source>
</reference>
<organism evidence="2 3">
    <name type="scientific">Byssochlamys spectabilis</name>
    <name type="common">Paecilomyces variotii</name>
    <dbReference type="NCBI Taxonomy" id="264951"/>
    <lineage>
        <taxon>Eukaryota</taxon>
        <taxon>Fungi</taxon>
        <taxon>Dikarya</taxon>
        <taxon>Ascomycota</taxon>
        <taxon>Pezizomycotina</taxon>
        <taxon>Eurotiomycetes</taxon>
        <taxon>Eurotiomycetidae</taxon>
        <taxon>Eurotiales</taxon>
        <taxon>Thermoascaceae</taxon>
        <taxon>Paecilomyces</taxon>
    </lineage>
</organism>